<reference evidence="2 3" key="1">
    <citation type="submission" date="2017-08" db="EMBL/GenBank/DDBJ databases">
        <title>Harnessing the power of phylogenomics to disentangle the directionality and signatures of interkingdom host jumping in the parasitic fungal genus Tolypocladium.</title>
        <authorList>
            <person name="Quandt C.A."/>
            <person name="Patterson W."/>
            <person name="Spatafora J.W."/>
        </authorList>
    </citation>
    <scope>NUCLEOTIDE SEQUENCE [LARGE SCALE GENOMIC DNA]</scope>
    <source>
        <strain evidence="2 3">CBS 113982</strain>
    </source>
</reference>
<keyword evidence="3" id="KW-1185">Reference proteome</keyword>
<protein>
    <submittedName>
        <fullName evidence="2">Uncharacterized protein</fullName>
    </submittedName>
</protein>
<feature type="region of interest" description="Disordered" evidence="1">
    <location>
        <begin position="1"/>
        <end position="65"/>
    </location>
</feature>
<dbReference type="AlphaFoldDB" id="A0A2K3QL09"/>
<dbReference type="EMBL" id="NRSZ01000284">
    <property type="protein sequence ID" value="PNY28232.1"/>
    <property type="molecule type" value="Genomic_DNA"/>
</dbReference>
<feature type="compositionally biased region" description="Basic residues" evidence="1">
    <location>
        <begin position="162"/>
        <end position="176"/>
    </location>
</feature>
<comment type="caution">
    <text evidence="2">The sequence shown here is derived from an EMBL/GenBank/DDBJ whole genome shotgun (WGS) entry which is preliminary data.</text>
</comment>
<feature type="region of interest" description="Disordered" evidence="1">
    <location>
        <begin position="130"/>
        <end position="176"/>
    </location>
</feature>
<proteinExistence type="predicted"/>
<dbReference type="OrthoDB" id="5209158at2759"/>
<gene>
    <name evidence="2" type="ORF">TCAP_01831</name>
</gene>
<dbReference type="Proteomes" id="UP000236621">
    <property type="component" value="Unassembled WGS sequence"/>
</dbReference>
<evidence type="ECO:0000313" key="2">
    <source>
        <dbReference type="EMBL" id="PNY28232.1"/>
    </source>
</evidence>
<name>A0A2K3QL09_9HYPO</name>
<evidence type="ECO:0000256" key="1">
    <source>
        <dbReference type="SAM" id="MobiDB-lite"/>
    </source>
</evidence>
<evidence type="ECO:0000313" key="3">
    <source>
        <dbReference type="Proteomes" id="UP000236621"/>
    </source>
</evidence>
<sequence length="176" mass="19516">MPGREDSAGSVDAEAQAIPQIQVMSPAKATRSRREPRDTGFPEPFDEGRTTTLPHPDADLSPNATISHDDVAVDRALKRHRLSFLNKHKKTITHGIINPQMEALQSVLSLSFMDTDSTHKEPLKLISASTSSLRLSKDGGESVHSKRYDEDTPPTSPDVSEHRRKKGLFGRLRRKS</sequence>
<feature type="compositionally biased region" description="Basic and acidic residues" evidence="1">
    <location>
        <begin position="135"/>
        <end position="150"/>
    </location>
</feature>
<accession>A0A2K3QL09</accession>
<organism evidence="2 3">
    <name type="scientific">Tolypocladium capitatum</name>
    <dbReference type="NCBI Taxonomy" id="45235"/>
    <lineage>
        <taxon>Eukaryota</taxon>
        <taxon>Fungi</taxon>
        <taxon>Dikarya</taxon>
        <taxon>Ascomycota</taxon>
        <taxon>Pezizomycotina</taxon>
        <taxon>Sordariomycetes</taxon>
        <taxon>Hypocreomycetidae</taxon>
        <taxon>Hypocreales</taxon>
        <taxon>Ophiocordycipitaceae</taxon>
        <taxon>Tolypocladium</taxon>
    </lineage>
</organism>